<dbReference type="Proteomes" id="UP000256388">
    <property type="component" value="Unassembled WGS sequence"/>
</dbReference>
<dbReference type="AlphaFoldDB" id="A0A347ZQ31"/>
<sequence length="130" mass="15415">MELGEKLKRIRKNLKDKTLQEVYEGTNISVSFLSDIERGKTKPSIDTLRKLADYYEVNWSDLLDVNEEEKKIDDTDLYPPGLKVLINDQHDLDPNVIEVMLAMERRAKRKPETKEDWRDYYFSIKYLMGL</sequence>
<evidence type="ECO:0000259" key="2">
    <source>
        <dbReference type="PROSITE" id="PS50943"/>
    </source>
</evidence>
<proteinExistence type="predicted"/>
<name>A0A347ZQ31_9CHLR</name>
<protein>
    <submittedName>
        <fullName evidence="3">Xre family transcriptional regulator</fullName>
    </submittedName>
</protein>
<dbReference type="Gene3D" id="1.10.260.40">
    <property type="entry name" value="lambda repressor-like DNA-binding domains"/>
    <property type="match status" value="1"/>
</dbReference>
<evidence type="ECO:0000313" key="3">
    <source>
        <dbReference type="EMBL" id="REG06259.1"/>
    </source>
</evidence>
<keyword evidence="1" id="KW-0238">DNA-binding</keyword>
<dbReference type="PANTHER" id="PTHR46797:SF1">
    <property type="entry name" value="METHYLPHOSPHONATE SYNTHASE"/>
    <property type="match status" value="1"/>
</dbReference>
<dbReference type="EMBL" id="QUMS01000004">
    <property type="protein sequence ID" value="REG06259.1"/>
    <property type="molecule type" value="Genomic_DNA"/>
</dbReference>
<dbReference type="CDD" id="cd00093">
    <property type="entry name" value="HTH_XRE"/>
    <property type="match status" value="1"/>
</dbReference>
<dbReference type="GO" id="GO:0005829">
    <property type="term" value="C:cytosol"/>
    <property type="evidence" value="ECO:0007669"/>
    <property type="project" value="TreeGrafter"/>
</dbReference>
<accession>A0A347ZQ31</accession>
<dbReference type="GO" id="GO:0003677">
    <property type="term" value="F:DNA binding"/>
    <property type="evidence" value="ECO:0007669"/>
    <property type="project" value="UniProtKB-KW"/>
</dbReference>
<dbReference type="SMART" id="SM00530">
    <property type="entry name" value="HTH_XRE"/>
    <property type="match status" value="1"/>
</dbReference>
<dbReference type="OrthoDB" id="5461347at2"/>
<keyword evidence="4" id="KW-1185">Reference proteome</keyword>
<reference evidence="3 4" key="1">
    <citation type="submission" date="2018-08" db="EMBL/GenBank/DDBJ databases">
        <title>Genomic Encyclopedia of Type Strains, Phase IV (KMG-IV): sequencing the most valuable type-strain genomes for metagenomic binning, comparative biology and taxonomic classification.</title>
        <authorList>
            <person name="Goeker M."/>
        </authorList>
    </citation>
    <scope>NUCLEOTIDE SEQUENCE [LARGE SCALE GENOMIC DNA]</scope>
    <source>
        <strain evidence="3 4">DSM 23923</strain>
    </source>
</reference>
<dbReference type="InterPro" id="IPR001387">
    <property type="entry name" value="Cro/C1-type_HTH"/>
</dbReference>
<feature type="domain" description="HTH cro/C1-type" evidence="2">
    <location>
        <begin position="7"/>
        <end position="62"/>
    </location>
</feature>
<dbReference type="Pfam" id="PF01381">
    <property type="entry name" value="HTH_3"/>
    <property type="match status" value="1"/>
</dbReference>
<dbReference type="PANTHER" id="PTHR46797">
    <property type="entry name" value="HTH-TYPE TRANSCRIPTIONAL REGULATOR"/>
    <property type="match status" value="1"/>
</dbReference>
<dbReference type="PROSITE" id="PS50943">
    <property type="entry name" value="HTH_CROC1"/>
    <property type="match status" value="1"/>
</dbReference>
<evidence type="ECO:0000256" key="1">
    <source>
        <dbReference type="ARBA" id="ARBA00023125"/>
    </source>
</evidence>
<dbReference type="RefSeq" id="WP_116225957.1">
    <property type="nucleotide sequence ID" value="NZ_AP018437.1"/>
</dbReference>
<gene>
    <name evidence="3" type="ORF">DFR64_2691</name>
</gene>
<organism evidence="3 4">
    <name type="scientific">Pelolinea submarina</name>
    <dbReference type="NCBI Taxonomy" id="913107"/>
    <lineage>
        <taxon>Bacteria</taxon>
        <taxon>Bacillati</taxon>
        <taxon>Chloroflexota</taxon>
        <taxon>Anaerolineae</taxon>
        <taxon>Anaerolineales</taxon>
        <taxon>Anaerolineaceae</taxon>
        <taxon>Pelolinea</taxon>
    </lineage>
</organism>
<evidence type="ECO:0000313" key="4">
    <source>
        <dbReference type="Proteomes" id="UP000256388"/>
    </source>
</evidence>
<dbReference type="InterPro" id="IPR050807">
    <property type="entry name" value="TransReg_Diox_bact_type"/>
</dbReference>
<dbReference type="SUPFAM" id="SSF47413">
    <property type="entry name" value="lambda repressor-like DNA-binding domains"/>
    <property type="match status" value="1"/>
</dbReference>
<dbReference type="InterPro" id="IPR010982">
    <property type="entry name" value="Lambda_DNA-bd_dom_sf"/>
</dbReference>
<dbReference type="GO" id="GO:0003700">
    <property type="term" value="F:DNA-binding transcription factor activity"/>
    <property type="evidence" value="ECO:0007669"/>
    <property type="project" value="TreeGrafter"/>
</dbReference>
<comment type="caution">
    <text evidence="3">The sequence shown here is derived from an EMBL/GenBank/DDBJ whole genome shotgun (WGS) entry which is preliminary data.</text>
</comment>